<comment type="cofactor">
    <cofactor evidence="1">
        <name>FMN</name>
        <dbReference type="ChEBI" id="CHEBI:58210"/>
    </cofactor>
</comment>
<proteinExistence type="evidence at transcript level"/>
<keyword evidence="14" id="KW-0157">Chromophore</keyword>
<dbReference type="PROSITE" id="PS50011">
    <property type="entry name" value="PROTEIN_KINASE_DOM"/>
    <property type="match status" value="1"/>
</dbReference>
<dbReference type="Pfam" id="PF13426">
    <property type="entry name" value="PAS_9"/>
    <property type="match status" value="2"/>
</dbReference>
<feature type="domain" description="PAC" evidence="22">
    <location>
        <begin position="318"/>
        <end position="372"/>
    </location>
</feature>
<dbReference type="InterPro" id="IPR035965">
    <property type="entry name" value="PAS-like_dom_sf"/>
</dbReference>
<dbReference type="GO" id="GO:0004674">
    <property type="term" value="F:protein serine/threonine kinase activity"/>
    <property type="evidence" value="ECO:0007669"/>
    <property type="project" value="UniProtKB-KW"/>
</dbReference>
<dbReference type="InterPro" id="IPR011009">
    <property type="entry name" value="Kinase-like_dom_sf"/>
</dbReference>
<dbReference type="FunFam" id="3.30.200.20:FF:000133">
    <property type="entry name" value="LOV domain-containing protein"/>
    <property type="match status" value="1"/>
</dbReference>
<keyword evidence="15" id="KW-0675">Receptor</keyword>
<dbReference type="Gene3D" id="1.10.510.10">
    <property type="entry name" value="Transferase(Phosphotransferase) domain 1"/>
    <property type="match status" value="1"/>
</dbReference>
<feature type="region of interest" description="Disordered" evidence="19">
    <location>
        <begin position="124"/>
        <end position="196"/>
    </location>
</feature>
<dbReference type="InterPro" id="IPR000014">
    <property type="entry name" value="PAS"/>
</dbReference>
<feature type="domain" description="PAC" evidence="22">
    <location>
        <begin position="38"/>
        <end position="92"/>
    </location>
</feature>
<keyword evidence="10" id="KW-0677">Repeat</keyword>
<dbReference type="Pfam" id="PF00069">
    <property type="entry name" value="Pkinase"/>
    <property type="match status" value="1"/>
</dbReference>
<keyword evidence="12" id="KW-0418">Kinase</keyword>
<dbReference type="FunFam" id="1.10.510.10:FF:000265">
    <property type="entry name" value="Putative LOV domain-containing protein"/>
    <property type="match status" value="1"/>
</dbReference>
<keyword evidence="9" id="KW-0808">Transferase</keyword>
<keyword evidence="8" id="KW-0288">FMN</keyword>
<accession>A0A126WY54</accession>
<evidence type="ECO:0000256" key="3">
    <source>
        <dbReference type="ARBA" id="ARBA00012513"/>
    </source>
</evidence>
<feature type="compositionally biased region" description="Polar residues" evidence="19">
    <location>
        <begin position="168"/>
        <end position="180"/>
    </location>
</feature>
<evidence type="ECO:0000259" key="20">
    <source>
        <dbReference type="PROSITE" id="PS50011"/>
    </source>
</evidence>
<evidence type="ECO:0000259" key="22">
    <source>
        <dbReference type="PROSITE" id="PS50113"/>
    </source>
</evidence>
<evidence type="ECO:0000256" key="10">
    <source>
        <dbReference type="ARBA" id="ARBA00022737"/>
    </source>
</evidence>
<dbReference type="SUPFAM" id="SSF56112">
    <property type="entry name" value="Protein kinase-like (PK-like)"/>
    <property type="match status" value="1"/>
</dbReference>
<feature type="compositionally biased region" description="Gly residues" evidence="19">
    <location>
        <begin position="145"/>
        <end position="158"/>
    </location>
</feature>
<feature type="compositionally biased region" description="Basic and acidic residues" evidence="19">
    <location>
        <begin position="226"/>
        <end position="240"/>
    </location>
</feature>
<dbReference type="InterPro" id="IPR000719">
    <property type="entry name" value="Prot_kinase_dom"/>
</dbReference>
<evidence type="ECO:0000256" key="15">
    <source>
        <dbReference type="ARBA" id="ARBA00023170"/>
    </source>
</evidence>
<evidence type="ECO:0000256" key="17">
    <source>
        <dbReference type="ARBA" id="ARBA00048679"/>
    </source>
</evidence>
<reference evidence="23" key="1">
    <citation type="journal article" date="2016" name="Proc. Natl. Acad. Sci. U.S.A.">
        <title>Functional and topological diversity of LOV domain photoreceptors.</title>
        <authorList>
            <person name="Glantz S.T."/>
            <person name="Carpenter E.J."/>
            <person name="Melkonian M."/>
            <person name="Gardner K.H."/>
            <person name="Boyden E.S."/>
            <person name="Wong G.K."/>
            <person name="Chow B.Y."/>
        </authorList>
    </citation>
    <scope>NUCLEOTIDE SEQUENCE</scope>
    <source>
        <strain evidence="23">GRRW_2013673</strain>
    </source>
</reference>
<dbReference type="InterPro" id="IPR001610">
    <property type="entry name" value="PAC"/>
</dbReference>
<dbReference type="InterPro" id="IPR000700">
    <property type="entry name" value="PAS-assoc_C"/>
</dbReference>
<evidence type="ECO:0000256" key="5">
    <source>
        <dbReference type="ARBA" id="ARBA00022543"/>
    </source>
</evidence>
<dbReference type="InterPro" id="IPR008271">
    <property type="entry name" value="Ser/Thr_kinase_AS"/>
</dbReference>
<evidence type="ECO:0000256" key="2">
    <source>
        <dbReference type="ARBA" id="ARBA00009903"/>
    </source>
</evidence>
<dbReference type="PROSITE" id="PS00107">
    <property type="entry name" value="PROTEIN_KINASE_ATP"/>
    <property type="match status" value="1"/>
</dbReference>
<dbReference type="EC" id="2.7.11.1" evidence="3"/>
<evidence type="ECO:0000313" key="23">
    <source>
        <dbReference type="EMBL" id="AML77224.1"/>
    </source>
</evidence>
<evidence type="ECO:0000256" key="18">
    <source>
        <dbReference type="PROSITE-ProRule" id="PRU10141"/>
    </source>
</evidence>
<evidence type="ECO:0000256" key="4">
    <source>
        <dbReference type="ARBA" id="ARBA00022527"/>
    </source>
</evidence>
<evidence type="ECO:0000256" key="9">
    <source>
        <dbReference type="ARBA" id="ARBA00022679"/>
    </source>
</evidence>
<dbReference type="PROSITE" id="PS00108">
    <property type="entry name" value="PROTEIN_KINASE_ST"/>
    <property type="match status" value="1"/>
</dbReference>
<protein>
    <recommendedName>
        <fullName evidence="3">non-specific serine/threonine protein kinase</fullName>
        <ecNumber evidence="3">2.7.11.1</ecNumber>
    </recommendedName>
</protein>
<dbReference type="SUPFAM" id="SSF55785">
    <property type="entry name" value="PYP-like sensor domain (PAS domain)"/>
    <property type="match status" value="2"/>
</dbReference>
<evidence type="ECO:0000256" key="7">
    <source>
        <dbReference type="ARBA" id="ARBA00022630"/>
    </source>
</evidence>
<feature type="domain" description="Protein kinase" evidence="20">
    <location>
        <begin position="445"/>
        <end position="732"/>
    </location>
</feature>
<dbReference type="EMBL" id="KU699220">
    <property type="protein sequence ID" value="AML77224.1"/>
    <property type="molecule type" value="mRNA"/>
</dbReference>
<dbReference type="PANTHER" id="PTHR45637">
    <property type="entry name" value="FLIPPASE KINASE 1-RELATED"/>
    <property type="match status" value="1"/>
</dbReference>
<dbReference type="CDD" id="cd00130">
    <property type="entry name" value="PAS"/>
    <property type="match status" value="2"/>
</dbReference>
<dbReference type="GO" id="GO:0005524">
    <property type="term" value="F:ATP binding"/>
    <property type="evidence" value="ECO:0007669"/>
    <property type="project" value="UniProtKB-UniRule"/>
</dbReference>
<dbReference type="NCBIfam" id="TIGR00229">
    <property type="entry name" value="sensory_box"/>
    <property type="match status" value="2"/>
</dbReference>
<evidence type="ECO:0000256" key="14">
    <source>
        <dbReference type="ARBA" id="ARBA00022991"/>
    </source>
</evidence>
<keyword evidence="4" id="KW-0723">Serine/threonine-protein kinase</keyword>
<comment type="catalytic activity">
    <reaction evidence="16">
        <text>L-threonyl-[protein] + ATP = O-phospho-L-threonyl-[protein] + ADP + H(+)</text>
        <dbReference type="Rhea" id="RHEA:46608"/>
        <dbReference type="Rhea" id="RHEA-COMP:11060"/>
        <dbReference type="Rhea" id="RHEA-COMP:11605"/>
        <dbReference type="ChEBI" id="CHEBI:15378"/>
        <dbReference type="ChEBI" id="CHEBI:30013"/>
        <dbReference type="ChEBI" id="CHEBI:30616"/>
        <dbReference type="ChEBI" id="CHEBI:61977"/>
        <dbReference type="ChEBI" id="CHEBI:456216"/>
        <dbReference type="EC" id="2.7.11.1"/>
    </reaction>
</comment>
<name>A0A126WY54_GRERO</name>
<evidence type="ECO:0000256" key="16">
    <source>
        <dbReference type="ARBA" id="ARBA00047899"/>
    </source>
</evidence>
<evidence type="ECO:0000256" key="11">
    <source>
        <dbReference type="ARBA" id="ARBA00022741"/>
    </source>
</evidence>
<dbReference type="PROSITE" id="PS50112">
    <property type="entry name" value="PAS"/>
    <property type="match status" value="2"/>
</dbReference>
<keyword evidence="13 18" id="KW-0067">ATP-binding</keyword>
<dbReference type="SMART" id="SM00086">
    <property type="entry name" value="PAC"/>
    <property type="match status" value="2"/>
</dbReference>
<evidence type="ECO:0000259" key="21">
    <source>
        <dbReference type="PROSITE" id="PS50112"/>
    </source>
</evidence>
<feature type="domain" description="PAS" evidence="21">
    <location>
        <begin position="248"/>
        <end position="317"/>
    </location>
</feature>
<dbReference type="FunFam" id="3.30.450.20:FF:000002">
    <property type="entry name" value="LOV domain-containing protein"/>
    <property type="match status" value="1"/>
</dbReference>
<sequence>MTGYTSREVVGRNCRFLQGAGTDPEDVRKIREALENGRSYCGRLLNYKKDGTPFWNLLTITPIKDDAGKVLKFIGMQVEVSKHTEGAKDKALRLNGLPESLIRYDARQKEVAISSVTELVEAVKHPRRQSESTTNRFPLMRKSEGGGGGTRKNSGDGGALPSRRHSHGSINMRRSSMQQISETPETTKPKKSTRRSFMGLITKNHRNTVENLKVEFDLDDDQSSTDDERPDSVDGKVRQKEMRKGIDLATTLERIEKNFVITDPRLPDNPIIFASDSFLELTEYSREEILGRNCRFLQGPETDTATVRKIREAIDNQRDVTVQLINYTKTGKKFWNLFHLQPMRDQKGEVQYFIGVQLDGSEYVEPLQNCIPESTANENSKLVKETAGNVDEAVRELPDANMKPEDLWIKHSKTVLPKPHRKDSSSWRAIQKILHSGEEIGLKHFRPVRPLGSGDTGSVHLVELCGSGEYFAMKAMDKSIMLNRNKVHRACAEREILEMLDHPFLPALYASFQTKTHICLITDYFPGGELFLLLDRQPKKVLKEDAVRFYAAEVVIALEYLHCQGIIYRDLKPENVLLHSNGHVSLTDFDLSCLTSCNPQLLIPNAQDKKKHQKGQQPPIFMAEPMRASNSFVGTEEYIAPEIINGAGHTSAVDWWALGILLYEMLYGYTPFRGKTRQKTFTNILRKDVKFPGSISVSLHARQLMYQLLQREPKRRLGSHEGANEVKQHPFFRGVNWALVRCMRPPQLDAPLFGTNDTEKEVKVLDPELCDLATSVF</sequence>
<keyword evidence="7" id="KW-0285">Flavoprotein</keyword>
<keyword evidence="11 18" id="KW-0547">Nucleotide-binding</keyword>
<feature type="binding site" evidence="18">
    <location>
        <position position="474"/>
    </location>
    <ligand>
        <name>ATP</name>
        <dbReference type="ChEBI" id="CHEBI:30616"/>
    </ligand>
</feature>
<dbReference type="PROSITE" id="PS50113">
    <property type="entry name" value="PAC"/>
    <property type="match status" value="2"/>
</dbReference>
<evidence type="ECO:0000256" key="1">
    <source>
        <dbReference type="ARBA" id="ARBA00001917"/>
    </source>
</evidence>
<dbReference type="InterPro" id="IPR017441">
    <property type="entry name" value="Protein_kinase_ATP_BS"/>
</dbReference>
<dbReference type="SMART" id="SM00220">
    <property type="entry name" value="S_TKc"/>
    <property type="match status" value="1"/>
</dbReference>
<evidence type="ECO:0000256" key="13">
    <source>
        <dbReference type="ARBA" id="ARBA00022840"/>
    </source>
</evidence>
<dbReference type="Gene3D" id="3.30.200.20">
    <property type="entry name" value="Phosphorylase Kinase, domain 1"/>
    <property type="match status" value="1"/>
</dbReference>
<feature type="domain" description="PAS" evidence="21">
    <location>
        <begin position="1"/>
        <end position="36"/>
    </location>
</feature>
<dbReference type="GO" id="GO:0009882">
    <property type="term" value="F:blue light photoreceptor activity"/>
    <property type="evidence" value="ECO:0007669"/>
    <property type="project" value="UniProtKB-ARBA"/>
</dbReference>
<feature type="region of interest" description="Disordered" evidence="19">
    <location>
        <begin position="214"/>
        <end position="240"/>
    </location>
</feature>
<evidence type="ECO:0000256" key="6">
    <source>
        <dbReference type="ARBA" id="ARBA00022606"/>
    </source>
</evidence>
<comment type="catalytic activity">
    <reaction evidence="17">
        <text>L-seryl-[protein] + ATP = O-phospho-L-seryl-[protein] + ADP + H(+)</text>
        <dbReference type="Rhea" id="RHEA:17989"/>
        <dbReference type="Rhea" id="RHEA-COMP:9863"/>
        <dbReference type="Rhea" id="RHEA-COMP:11604"/>
        <dbReference type="ChEBI" id="CHEBI:15378"/>
        <dbReference type="ChEBI" id="CHEBI:29999"/>
        <dbReference type="ChEBI" id="CHEBI:30616"/>
        <dbReference type="ChEBI" id="CHEBI:83421"/>
        <dbReference type="ChEBI" id="CHEBI:456216"/>
        <dbReference type="EC" id="2.7.11.1"/>
    </reaction>
</comment>
<keyword evidence="6" id="KW-0716">Sensory transduction</keyword>
<dbReference type="AlphaFoldDB" id="A0A126WY54"/>
<dbReference type="FunFam" id="3.30.450.20:FF:000036">
    <property type="entry name" value="Putative LOV domain-containing protein"/>
    <property type="match status" value="1"/>
</dbReference>
<dbReference type="CDD" id="cd05574">
    <property type="entry name" value="STKc_phototropin_like"/>
    <property type="match status" value="1"/>
</dbReference>
<evidence type="ECO:0000256" key="8">
    <source>
        <dbReference type="ARBA" id="ARBA00022643"/>
    </source>
</evidence>
<dbReference type="Gene3D" id="3.30.450.20">
    <property type="entry name" value="PAS domain"/>
    <property type="match status" value="2"/>
</dbReference>
<comment type="similarity">
    <text evidence="2">Belongs to the protein kinase superfamily. AGC Ser/Thr protein kinase family.</text>
</comment>
<evidence type="ECO:0000256" key="12">
    <source>
        <dbReference type="ARBA" id="ARBA00022777"/>
    </source>
</evidence>
<evidence type="ECO:0000256" key="19">
    <source>
        <dbReference type="SAM" id="MobiDB-lite"/>
    </source>
</evidence>
<keyword evidence="5" id="KW-0600">Photoreceptor protein</keyword>
<organism evidence="23">
    <name type="scientific">Grevillea robusta</name>
    <name type="common">Southern silky oak</name>
    <dbReference type="NCBI Taxonomy" id="105748"/>
    <lineage>
        <taxon>Eukaryota</taxon>
        <taxon>Viridiplantae</taxon>
        <taxon>Streptophyta</taxon>
        <taxon>Embryophyta</taxon>
        <taxon>Tracheophyta</taxon>
        <taxon>Spermatophyta</taxon>
        <taxon>Magnoliopsida</taxon>
        <taxon>Proteales</taxon>
        <taxon>Proteaceae</taxon>
        <taxon>Grevillea</taxon>
    </lineage>
</organism>